<dbReference type="GO" id="GO:0016020">
    <property type="term" value="C:membrane"/>
    <property type="evidence" value="ECO:0007669"/>
    <property type="project" value="GOC"/>
</dbReference>
<dbReference type="Pfam" id="PF00149">
    <property type="entry name" value="Metallophos"/>
    <property type="match status" value="1"/>
</dbReference>
<evidence type="ECO:0000256" key="1">
    <source>
        <dbReference type="ARBA" id="ARBA00022475"/>
    </source>
</evidence>
<name>A0A381STQ0_9ZZZZ</name>
<evidence type="ECO:0000313" key="11">
    <source>
        <dbReference type="EMBL" id="SVA04693.1"/>
    </source>
</evidence>
<dbReference type="InterPro" id="IPR010138">
    <property type="entry name" value="UDP-diacylglucosamine_Hdrlase"/>
</dbReference>
<dbReference type="NCBIfam" id="NF003743">
    <property type="entry name" value="PRK05340.1"/>
    <property type="match status" value="1"/>
</dbReference>
<dbReference type="NCBIfam" id="TIGR01854">
    <property type="entry name" value="lipid_A_lpxH"/>
    <property type="match status" value="1"/>
</dbReference>
<keyword evidence="4" id="KW-0441">Lipid A biosynthesis</keyword>
<dbReference type="InterPro" id="IPR029052">
    <property type="entry name" value="Metallo-depent_PP-like"/>
</dbReference>
<dbReference type="InterPro" id="IPR043461">
    <property type="entry name" value="LpxH-like"/>
</dbReference>
<organism evidence="11">
    <name type="scientific">marine metagenome</name>
    <dbReference type="NCBI Taxonomy" id="408172"/>
    <lineage>
        <taxon>unclassified sequences</taxon>
        <taxon>metagenomes</taxon>
        <taxon>ecological metagenomes</taxon>
    </lineage>
</organism>
<dbReference type="GO" id="GO:0005737">
    <property type="term" value="C:cytoplasm"/>
    <property type="evidence" value="ECO:0007669"/>
    <property type="project" value="InterPro"/>
</dbReference>
<evidence type="ECO:0000256" key="6">
    <source>
        <dbReference type="ARBA" id="ARBA00022801"/>
    </source>
</evidence>
<evidence type="ECO:0000256" key="7">
    <source>
        <dbReference type="ARBA" id="ARBA00023098"/>
    </source>
</evidence>
<keyword evidence="6" id="KW-0378">Hydrolase</keyword>
<evidence type="ECO:0000256" key="4">
    <source>
        <dbReference type="ARBA" id="ARBA00022556"/>
    </source>
</evidence>
<evidence type="ECO:0000256" key="3">
    <source>
        <dbReference type="ARBA" id="ARBA00022519"/>
    </source>
</evidence>
<evidence type="ECO:0000259" key="10">
    <source>
        <dbReference type="Pfam" id="PF00149"/>
    </source>
</evidence>
<keyword evidence="3" id="KW-0997">Cell inner membrane</keyword>
<dbReference type="PANTHER" id="PTHR34990:SF1">
    <property type="entry name" value="UDP-2,3-DIACYLGLUCOSAMINE HYDROLASE"/>
    <property type="match status" value="1"/>
</dbReference>
<feature type="domain" description="Calcineurin-like phosphoesterase" evidence="10">
    <location>
        <begin position="4"/>
        <end position="173"/>
    </location>
</feature>
<keyword evidence="8" id="KW-0472">Membrane</keyword>
<sequence>MVLESEKVEAVYVLGDLVEAWVGDDDDSQFADELRTILAGCSQHTALYLMHGNRDFLIGKKFANDTGACLIDDPVTVEVEGRRVLLSHGDAFCTKDEPYQQMRKLFRSADWQRDILSRTLQERIHLANEMREQSRQTNANKSQNIMDVTDEVVLSVMQESACDVLVHGHTHRPGIHRLDNVKTRYVLGDWNRCGWLARIEESGISLECFSI</sequence>
<dbReference type="GO" id="GO:0008758">
    <property type="term" value="F:UDP-2,3-diacylglucosamine hydrolase activity"/>
    <property type="evidence" value="ECO:0007669"/>
    <property type="project" value="TreeGrafter"/>
</dbReference>
<proteinExistence type="inferred from homology"/>
<dbReference type="GO" id="GO:0009245">
    <property type="term" value="P:lipid A biosynthetic process"/>
    <property type="evidence" value="ECO:0007669"/>
    <property type="project" value="UniProtKB-KW"/>
</dbReference>
<evidence type="ECO:0000256" key="2">
    <source>
        <dbReference type="ARBA" id="ARBA00022516"/>
    </source>
</evidence>
<dbReference type="CDD" id="cd07398">
    <property type="entry name" value="MPP_YbbF-LpxH"/>
    <property type="match status" value="1"/>
</dbReference>
<accession>A0A381STQ0</accession>
<protein>
    <recommendedName>
        <fullName evidence="10">Calcineurin-like phosphoesterase domain-containing protein</fullName>
    </recommendedName>
</protein>
<dbReference type="AlphaFoldDB" id="A0A381STQ0"/>
<dbReference type="HAMAP" id="MF_00575">
    <property type="entry name" value="LpxH"/>
    <property type="match status" value="1"/>
</dbReference>
<evidence type="ECO:0000256" key="9">
    <source>
        <dbReference type="ARBA" id="ARBA00023211"/>
    </source>
</evidence>
<dbReference type="InterPro" id="IPR004843">
    <property type="entry name" value="Calcineurin-like_PHP"/>
</dbReference>
<keyword evidence="2" id="KW-0444">Lipid biosynthesis</keyword>
<dbReference type="EMBL" id="UINC01003253">
    <property type="protein sequence ID" value="SVA04693.1"/>
    <property type="molecule type" value="Genomic_DNA"/>
</dbReference>
<dbReference type="PANTHER" id="PTHR34990">
    <property type="entry name" value="UDP-2,3-DIACYLGLUCOSAMINE HYDROLASE-RELATED"/>
    <property type="match status" value="1"/>
</dbReference>
<keyword evidence="7" id="KW-0443">Lipid metabolism</keyword>
<dbReference type="SUPFAM" id="SSF56300">
    <property type="entry name" value="Metallo-dependent phosphatases"/>
    <property type="match status" value="1"/>
</dbReference>
<gene>
    <name evidence="11" type="ORF">METZ01_LOCUS57547</name>
</gene>
<dbReference type="GO" id="GO:0046872">
    <property type="term" value="F:metal ion binding"/>
    <property type="evidence" value="ECO:0007669"/>
    <property type="project" value="UniProtKB-KW"/>
</dbReference>
<evidence type="ECO:0000256" key="8">
    <source>
        <dbReference type="ARBA" id="ARBA00023136"/>
    </source>
</evidence>
<keyword evidence="5" id="KW-0479">Metal-binding</keyword>
<dbReference type="Gene3D" id="3.60.21.10">
    <property type="match status" value="1"/>
</dbReference>
<keyword evidence="1" id="KW-1003">Cell membrane</keyword>
<reference evidence="11" key="1">
    <citation type="submission" date="2018-05" db="EMBL/GenBank/DDBJ databases">
        <authorList>
            <person name="Lanie J.A."/>
            <person name="Ng W.-L."/>
            <person name="Kazmierczak K.M."/>
            <person name="Andrzejewski T.M."/>
            <person name="Davidsen T.M."/>
            <person name="Wayne K.J."/>
            <person name="Tettelin H."/>
            <person name="Glass J.I."/>
            <person name="Rusch D."/>
            <person name="Podicherti R."/>
            <person name="Tsui H.-C.T."/>
            <person name="Winkler M.E."/>
        </authorList>
    </citation>
    <scope>NUCLEOTIDE SEQUENCE</scope>
</reference>
<keyword evidence="9" id="KW-0464">Manganese</keyword>
<evidence type="ECO:0000256" key="5">
    <source>
        <dbReference type="ARBA" id="ARBA00022723"/>
    </source>
</evidence>